<keyword evidence="4" id="KW-1185">Reference proteome</keyword>
<dbReference type="InterPro" id="IPR011009">
    <property type="entry name" value="Kinase-like_dom_sf"/>
</dbReference>
<feature type="region of interest" description="Disordered" evidence="1">
    <location>
        <begin position="37"/>
        <end position="59"/>
    </location>
</feature>
<keyword evidence="3" id="KW-0808">Transferase</keyword>
<feature type="compositionally biased region" description="Basic and acidic residues" evidence="1">
    <location>
        <begin position="43"/>
        <end position="59"/>
    </location>
</feature>
<dbReference type="Pfam" id="PF01636">
    <property type="entry name" value="APH"/>
    <property type="match status" value="1"/>
</dbReference>
<dbReference type="PANTHER" id="PTHR21310">
    <property type="entry name" value="AMINOGLYCOSIDE PHOSPHOTRANSFERASE-RELATED-RELATED"/>
    <property type="match status" value="1"/>
</dbReference>
<accession>A0A8H5VB82</accession>
<evidence type="ECO:0000313" key="3">
    <source>
        <dbReference type="EMBL" id="KAF5615665.1"/>
    </source>
</evidence>
<dbReference type="PANTHER" id="PTHR21310:SF37">
    <property type="entry name" value="AMINOGLYCOSIDE PHOSPHOTRANSFERASE DOMAIN-CONTAINING PROTEIN"/>
    <property type="match status" value="1"/>
</dbReference>
<name>A0A8H5VB82_9HYPO</name>
<dbReference type="SUPFAM" id="SSF56112">
    <property type="entry name" value="Protein kinase-like (PK-like)"/>
    <property type="match status" value="1"/>
</dbReference>
<organism evidence="3 4">
    <name type="scientific">Fusarium tjaetaba</name>
    <dbReference type="NCBI Taxonomy" id="1567544"/>
    <lineage>
        <taxon>Eukaryota</taxon>
        <taxon>Fungi</taxon>
        <taxon>Dikarya</taxon>
        <taxon>Ascomycota</taxon>
        <taxon>Pezizomycotina</taxon>
        <taxon>Sordariomycetes</taxon>
        <taxon>Hypocreomycetidae</taxon>
        <taxon>Hypocreales</taxon>
        <taxon>Nectriaceae</taxon>
        <taxon>Fusarium</taxon>
        <taxon>Fusarium fujikuroi species complex</taxon>
    </lineage>
</organism>
<gene>
    <name evidence="3" type="ORF">FTJAE_13264</name>
</gene>
<dbReference type="InterPro" id="IPR051678">
    <property type="entry name" value="AGP_Transferase"/>
</dbReference>
<dbReference type="Proteomes" id="UP000530670">
    <property type="component" value="Unassembled WGS sequence"/>
</dbReference>
<sequence length="427" mass="47290">MLTVIYRFILAQFASLISPIFALYRLLVPTQVEYGINSPPTQDQHDKNANKSNDDRQQAAGVRVDDNVMRGFPPTEQQLEARIKGFIDSIDKDAVCRLASRHNSHKSCRVVGHDRGSFNVCFFVLFDAENVTWVVRIPLEPVVCDAWAKVQSEVATMRYVEHNTTVPIPRVYTYGRAPDLLVQDGSATVAFLICDYISGQSLSLKALAGATEDRRKHLYHDLIDILSQLYKLEFSVAGSLMPNPAGGPDPVIGPILSMSANELYRCCQQQGGLEPPSSEGQYLAYQSHILSETYRLPTQDLSSDQVRMELFALESLTKHAFGSLEFPESTTPFSMAHQDLRCSNIIVTQDLHVSGIIDWEFAGTIPRYLSTPPPWLSGDDLDAVSAFPAAADITLKEVYAEFIEVLEVKSATSSDCAKLMDPSSCVS</sequence>
<protein>
    <submittedName>
        <fullName evidence="3">Phosphotransferase enzyme family</fullName>
    </submittedName>
</protein>
<evidence type="ECO:0000313" key="4">
    <source>
        <dbReference type="Proteomes" id="UP000530670"/>
    </source>
</evidence>
<reference evidence="3 4" key="1">
    <citation type="submission" date="2020-05" db="EMBL/GenBank/DDBJ databases">
        <title>Identification and distribution of gene clusters putatively required for synthesis of sphingolipid metabolism inhibitors in phylogenetically diverse species of the filamentous fungus Fusarium.</title>
        <authorList>
            <person name="Kim H.-S."/>
            <person name="Busman M."/>
            <person name="Brown D.W."/>
            <person name="Divon H."/>
            <person name="Uhlig S."/>
            <person name="Proctor R.H."/>
        </authorList>
    </citation>
    <scope>NUCLEOTIDE SEQUENCE [LARGE SCALE GENOMIC DNA]</scope>
    <source>
        <strain evidence="3 4">NRRL 66243</strain>
    </source>
</reference>
<dbReference type="GeneID" id="59298660"/>
<dbReference type="InterPro" id="IPR002575">
    <property type="entry name" value="Aminoglycoside_PTrfase"/>
</dbReference>
<dbReference type="EMBL" id="JAAQRI010000398">
    <property type="protein sequence ID" value="KAF5615665.1"/>
    <property type="molecule type" value="Genomic_DNA"/>
</dbReference>
<evidence type="ECO:0000259" key="2">
    <source>
        <dbReference type="Pfam" id="PF01636"/>
    </source>
</evidence>
<feature type="domain" description="Aminoglycoside phosphotransferase" evidence="2">
    <location>
        <begin position="125"/>
        <end position="367"/>
    </location>
</feature>
<comment type="caution">
    <text evidence="3">The sequence shown here is derived from an EMBL/GenBank/DDBJ whole genome shotgun (WGS) entry which is preliminary data.</text>
</comment>
<evidence type="ECO:0000256" key="1">
    <source>
        <dbReference type="SAM" id="MobiDB-lite"/>
    </source>
</evidence>
<proteinExistence type="predicted"/>
<dbReference type="RefSeq" id="XP_037199695.1">
    <property type="nucleotide sequence ID" value="XM_037346390.1"/>
</dbReference>
<dbReference type="AlphaFoldDB" id="A0A8H5VB82"/>
<dbReference type="Gene3D" id="3.90.1200.10">
    <property type="match status" value="1"/>
</dbReference>
<dbReference type="OrthoDB" id="10003767at2759"/>
<dbReference type="GO" id="GO:0016740">
    <property type="term" value="F:transferase activity"/>
    <property type="evidence" value="ECO:0007669"/>
    <property type="project" value="UniProtKB-KW"/>
</dbReference>